<dbReference type="PANTHER" id="PTHR14918:SF3">
    <property type="entry name" value="KICSTOR COMPLEX PROTEIN SZT2"/>
    <property type="match status" value="1"/>
</dbReference>
<dbReference type="InterPro" id="IPR033228">
    <property type="entry name" value="SZT2"/>
</dbReference>
<organism evidence="1 2">
    <name type="scientific">Wuchereria bancrofti</name>
    <dbReference type="NCBI Taxonomy" id="6293"/>
    <lineage>
        <taxon>Eukaryota</taxon>
        <taxon>Metazoa</taxon>
        <taxon>Ecdysozoa</taxon>
        <taxon>Nematoda</taxon>
        <taxon>Chromadorea</taxon>
        <taxon>Rhabditida</taxon>
        <taxon>Spirurina</taxon>
        <taxon>Spiruromorpha</taxon>
        <taxon>Filarioidea</taxon>
        <taxon>Onchocercidae</taxon>
        <taxon>Wuchereria</taxon>
    </lineage>
</organism>
<dbReference type="GO" id="GO:0005777">
    <property type="term" value="C:peroxisome"/>
    <property type="evidence" value="ECO:0007669"/>
    <property type="project" value="InterPro"/>
</dbReference>
<evidence type="ECO:0000313" key="2">
    <source>
        <dbReference type="Proteomes" id="UP000004810"/>
    </source>
</evidence>
<dbReference type="AlphaFoldDB" id="J9AUT8"/>
<dbReference type="EMBL" id="ADBV01006779">
    <property type="protein sequence ID" value="EJW78265.1"/>
    <property type="molecule type" value="Genomic_DNA"/>
</dbReference>
<gene>
    <name evidence="1" type="ORF">WUBG_10826</name>
</gene>
<sequence length="401" mass="46247">MVKNELELHWLSTSRISPAENRVHTSFDLHSYCEAIEDQLFSRALIGAVYQCLLLGVHIPYEDLVEVLEDRCEQSYIEVEGIDECVRFLCSHVANIRKQMGDSIADADDETKSNDFFKDDILYRLNDGDVKSCEEEQEDFRFAFDELLLQNFRIRLTYEGYFMAIIVMNLTINLPETKNFNSGREDLEICYIEDDEDVKEREDDSARSNQSSISFESVTTSDLSVGETLHLSDNAAVPLFLNFSCAVRFSNMDMYTFPIDHLPSCVMQLLRQCSNISKKNFTAMDLIGISFDIYVLSWPMRQFTLTQSDSCTVTPRTPDKSESFHKFTTYFDFDNPYSTTTSDVISQLPSPENEAVRRLECGITRLLHMETVFVLSRYDDVTLDTLHKVMVFIAKEVNLNY</sequence>
<dbReference type="PANTHER" id="PTHR14918">
    <property type="entry name" value="KICSTOR COMPLEX PROTEIN SZT2"/>
    <property type="match status" value="1"/>
</dbReference>
<comment type="caution">
    <text evidence="1">The sequence shown here is derived from an EMBL/GenBank/DDBJ whole genome shotgun (WGS) entry which is preliminary data.</text>
</comment>
<accession>J9AUT8</accession>
<dbReference type="Proteomes" id="UP000004810">
    <property type="component" value="Unassembled WGS sequence"/>
</dbReference>
<evidence type="ECO:0000313" key="1">
    <source>
        <dbReference type="EMBL" id="EJW78265.1"/>
    </source>
</evidence>
<reference evidence="2" key="1">
    <citation type="submission" date="2012-08" db="EMBL/GenBank/DDBJ databases">
        <title>The Genome Sequence of Wuchereria bancrofti.</title>
        <authorList>
            <person name="Nutman T.B."/>
            <person name="Fink D.L."/>
            <person name="Russ C."/>
            <person name="Young S."/>
            <person name="Zeng Q."/>
            <person name="Koehrsen M."/>
            <person name="Alvarado L."/>
            <person name="Berlin A."/>
            <person name="Chapman S.B."/>
            <person name="Chen Z."/>
            <person name="Freedman E."/>
            <person name="Gellesch M."/>
            <person name="Goldberg J."/>
            <person name="Griggs A."/>
            <person name="Gujja S."/>
            <person name="Heilman E.R."/>
            <person name="Heiman D."/>
            <person name="Hepburn T."/>
            <person name="Howarth C."/>
            <person name="Jen D."/>
            <person name="Larson L."/>
            <person name="Lewis B."/>
            <person name="Mehta T."/>
            <person name="Park D."/>
            <person name="Pearson M."/>
            <person name="Roberts A."/>
            <person name="Saif S."/>
            <person name="Shea T."/>
            <person name="Shenoy N."/>
            <person name="Sisk P."/>
            <person name="Stolte C."/>
            <person name="Sykes S."/>
            <person name="Walk T."/>
            <person name="White J."/>
            <person name="Yandava C."/>
            <person name="Haas B."/>
            <person name="Henn M.R."/>
            <person name="Nusbaum C."/>
            <person name="Birren B."/>
        </authorList>
    </citation>
    <scope>NUCLEOTIDE SEQUENCE [LARGE SCALE GENOMIC DNA]</scope>
    <source>
        <strain evidence="2">NA</strain>
    </source>
</reference>
<protein>
    <submittedName>
        <fullName evidence="1">Uncharacterized protein</fullName>
    </submittedName>
</protein>
<name>J9AUT8_WUCBA</name>
<proteinExistence type="predicted"/>